<feature type="transmembrane region" description="Helical" evidence="1">
    <location>
        <begin position="6"/>
        <end position="23"/>
    </location>
</feature>
<proteinExistence type="predicted"/>
<keyword evidence="1" id="KW-0472">Membrane</keyword>
<keyword evidence="1" id="KW-0812">Transmembrane</keyword>
<accession>A0A1B8PKP2</accession>
<evidence type="ECO:0000256" key="1">
    <source>
        <dbReference type="SAM" id="Phobius"/>
    </source>
</evidence>
<reference evidence="2 3" key="1">
    <citation type="submission" date="2016-06" db="EMBL/GenBank/DDBJ databases">
        <title>Draft genome of Moraxella nonliquefaciens CCUG 60284.</title>
        <authorList>
            <person name="Salva-Serra F."/>
            <person name="Engstrom-Jakobsson H."/>
            <person name="Thorell K."/>
            <person name="Gonzales-Siles L."/>
            <person name="Karlsson R."/>
            <person name="Boulund F."/>
            <person name="Engstrand L."/>
            <person name="Kristiansson E."/>
            <person name="Moore E."/>
        </authorList>
    </citation>
    <scope>NUCLEOTIDE SEQUENCE [LARGE SCALE GENOMIC DNA]</scope>
    <source>
        <strain evidence="2 3">CCUG 60284</strain>
    </source>
</reference>
<dbReference type="EMBL" id="LZDN01000006">
    <property type="protein sequence ID" value="OBX51409.1"/>
    <property type="molecule type" value="Genomic_DNA"/>
</dbReference>
<protein>
    <submittedName>
        <fullName evidence="2">Uncharacterized protein</fullName>
    </submittedName>
</protein>
<gene>
    <name evidence="2" type="ORF">A9Z60_07395</name>
</gene>
<name>A0A1B8PKP2_MORNO</name>
<sequence>MKELVKTILVIILFLPFYHSLLFNDNLQNHVRKPYIIMTKFTGFSKSFASHFKVVFGYLDKKLVFFEILWAVVSK</sequence>
<dbReference type="Proteomes" id="UP000092671">
    <property type="component" value="Unassembled WGS sequence"/>
</dbReference>
<comment type="caution">
    <text evidence="2">The sequence shown here is derived from an EMBL/GenBank/DDBJ whole genome shotgun (WGS) entry which is preliminary data.</text>
</comment>
<evidence type="ECO:0000313" key="3">
    <source>
        <dbReference type="Proteomes" id="UP000092671"/>
    </source>
</evidence>
<evidence type="ECO:0000313" key="2">
    <source>
        <dbReference type="EMBL" id="OBX51409.1"/>
    </source>
</evidence>
<organism evidence="2 3">
    <name type="scientific">Moraxella nonliquefaciens</name>
    <dbReference type="NCBI Taxonomy" id="478"/>
    <lineage>
        <taxon>Bacteria</taxon>
        <taxon>Pseudomonadati</taxon>
        <taxon>Pseudomonadota</taxon>
        <taxon>Gammaproteobacteria</taxon>
        <taxon>Moraxellales</taxon>
        <taxon>Moraxellaceae</taxon>
        <taxon>Moraxella</taxon>
    </lineage>
</organism>
<dbReference type="AlphaFoldDB" id="A0A1B8PKP2"/>
<keyword evidence="1" id="KW-1133">Transmembrane helix</keyword>